<feature type="transmembrane region" description="Helical" evidence="1">
    <location>
        <begin position="96"/>
        <end position="118"/>
    </location>
</feature>
<evidence type="ECO:0000256" key="2">
    <source>
        <dbReference type="SAM" id="SignalP"/>
    </source>
</evidence>
<protein>
    <recommendedName>
        <fullName evidence="3">EGF-like domain-containing protein</fullName>
    </recommendedName>
</protein>
<evidence type="ECO:0000256" key="1">
    <source>
        <dbReference type="SAM" id="Phobius"/>
    </source>
</evidence>
<feature type="domain" description="EGF-like" evidence="3">
    <location>
        <begin position="52"/>
        <end position="65"/>
    </location>
</feature>
<keyword evidence="2" id="KW-0732">Signal</keyword>
<dbReference type="AlphaFoldDB" id="A0ABD2PAR3"/>
<dbReference type="Proteomes" id="UP001516400">
    <property type="component" value="Unassembled WGS sequence"/>
</dbReference>
<dbReference type="EMBL" id="JABFTP020000185">
    <property type="protein sequence ID" value="KAL3288063.1"/>
    <property type="molecule type" value="Genomic_DNA"/>
</dbReference>
<proteinExistence type="predicted"/>
<dbReference type="InterPro" id="IPR000742">
    <property type="entry name" value="EGF"/>
</dbReference>
<dbReference type="PROSITE" id="PS01186">
    <property type="entry name" value="EGF_2"/>
    <property type="match status" value="1"/>
</dbReference>
<evidence type="ECO:0000313" key="5">
    <source>
        <dbReference type="Proteomes" id="UP001516400"/>
    </source>
</evidence>
<sequence length="154" mass="17328">MNMLPLVLTISLLSLLSFNPVHGLLGNECNIYDLRSKQCDQFEICDENTNTCRCSSGYVKVDAFCEKHKQNPYTEVKSPSPNSSSLINEQKGGGSLITGFLLPLFLLISLVSLVYLTIKYDLASRIRNKVYLLRRANYDEFMIGADVDDDPPLR</sequence>
<evidence type="ECO:0000259" key="3">
    <source>
        <dbReference type="PROSITE" id="PS01186"/>
    </source>
</evidence>
<keyword evidence="1" id="KW-1133">Transmembrane helix</keyword>
<keyword evidence="5" id="KW-1185">Reference proteome</keyword>
<reference evidence="4 5" key="1">
    <citation type="journal article" date="2021" name="BMC Biol.">
        <title>Horizontally acquired antibacterial genes associated with adaptive radiation of ladybird beetles.</title>
        <authorList>
            <person name="Li H.S."/>
            <person name="Tang X.F."/>
            <person name="Huang Y.H."/>
            <person name="Xu Z.Y."/>
            <person name="Chen M.L."/>
            <person name="Du X.Y."/>
            <person name="Qiu B.Y."/>
            <person name="Chen P.T."/>
            <person name="Zhang W."/>
            <person name="Slipinski A."/>
            <person name="Escalona H.E."/>
            <person name="Waterhouse R.M."/>
            <person name="Zwick A."/>
            <person name="Pang H."/>
        </authorList>
    </citation>
    <scope>NUCLEOTIDE SEQUENCE [LARGE SCALE GENOMIC DNA]</scope>
    <source>
        <strain evidence="4">SYSU2018</strain>
    </source>
</reference>
<comment type="caution">
    <text evidence="4">The sequence shown here is derived from an EMBL/GenBank/DDBJ whole genome shotgun (WGS) entry which is preliminary data.</text>
</comment>
<name>A0ABD2PAR3_9CUCU</name>
<organism evidence="4 5">
    <name type="scientific">Cryptolaemus montrouzieri</name>
    <dbReference type="NCBI Taxonomy" id="559131"/>
    <lineage>
        <taxon>Eukaryota</taxon>
        <taxon>Metazoa</taxon>
        <taxon>Ecdysozoa</taxon>
        <taxon>Arthropoda</taxon>
        <taxon>Hexapoda</taxon>
        <taxon>Insecta</taxon>
        <taxon>Pterygota</taxon>
        <taxon>Neoptera</taxon>
        <taxon>Endopterygota</taxon>
        <taxon>Coleoptera</taxon>
        <taxon>Polyphaga</taxon>
        <taxon>Cucujiformia</taxon>
        <taxon>Coccinelloidea</taxon>
        <taxon>Coccinellidae</taxon>
        <taxon>Scymninae</taxon>
        <taxon>Scymnini</taxon>
        <taxon>Cryptolaemus</taxon>
    </lineage>
</organism>
<feature type="signal peptide" evidence="2">
    <location>
        <begin position="1"/>
        <end position="23"/>
    </location>
</feature>
<accession>A0ABD2PAR3</accession>
<keyword evidence="1" id="KW-0472">Membrane</keyword>
<gene>
    <name evidence="4" type="ORF">HHI36_002514</name>
</gene>
<evidence type="ECO:0000313" key="4">
    <source>
        <dbReference type="EMBL" id="KAL3288063.1"/>
    </source>
</evidence>
<feature type="chain" id="PRO_5044894470" description="EGF-like domain-containing protein" evidence="2">
    <location>
        <begin position="24"/>
        <end position="154"/>
    </location>
</feature>
<keyword evidence="1" id="KW-0812">Transmembrane</keyword>